<feature type="compositionally biased region" description="Basic and acidic residues" evidence="1">
    <location>
        <begin position="12"/>
        <end position="23"/>
    </location>
</feature>
<feature type="compositionally biased region" description="Low complexity" evidence="1">
    <location>
        <begin position="642"/>
        <end position="655"/>
    </location>
</feature>
<feature type="region of interest" description="Disordered" evidence="1">
    <location>
        <begin position="137"/>
        <end position="169"/>
    </location>
</feature>
<dbReference type="Proteomes" id="UP000626109">
    <property type="component" value="Unassembled WGS sequence"/>
</dbReference>
<name>A0A813IPP4_POLGL</name>
<reference evidence="2" key="1">
    <citation type="submission" date="2021-02" db="EMBL/GenBank/DDBJ databases">
        <authorList>
            <person name="Dougan E. K."/>
            <person name="Rhodes N."/>
            <person name="Thang M."/>
            <person name="Chan C."/>
        </authorList>
    </citation>
    <scope>NUCLEOTIDE SEQUENCE</scope>
</reference>
<feature type="non-terminal residue" evidence="2">
    <location>
        <position position="1"/>
    </location>
</feature>
<feature type="region of interest" description="Disordered" evidence="1">
    <location>
        <begin position="1"/>
        <end position="93"/>
    </location>
</feature>
<dbReference type="AlphaFoldDB" id="A0A813IPP4"/>
<feature type="compositionally biased region" description="Low complexity" evidence="1">
    <location>
        <begin position="60"/>
        <end position="72"/>
    </location>
</feature>
<sequence>MPAVVVHVSLQRQREKEAADEKGGGQAKQSTSRADQAAEAEGERGSKRKRRRTGEELQQNSSSSAPGSAANAHGEQRKDNARNRTIARQPRKLKSLRKLRQLLQRLPPAFRKAVIGEIPQNMRRALELWMLDRRTQATRTDPEVSQELCENSGDCSEDTSDDSSHNSSECNEADADCALALCDAATACRDTSCEEEFPPEVAAEGSRRSGHGRTGVRGIVSVKDRSYGACRKIGIFGLESRVVPDLATALDHLAIITVLKQRAQHGVLDGDNFEDCMRRAFVETESEVGVEAMEDLGLKFFLSLSKSYWIGCINLVTPRITCLETALVYGRQFAELQQELSHRGVVRHGLLNRVSIADLEDNWHRFSALYIEACCGVGEAANLDASLPKSREAVAKRLAALVEANSAHREKQLRAWNCRHMLQEERLQRQVARTERDALLRDARTERLEAKKLANQEGAAEGLELSTYAAGGAAAETGSADGAPGGARRRKLPSELVQNLVRRWERLQSRLQSQRRRQAAAVLQQELAKQRAATLSNKEFAKQRSAARVELRRCRAEREERWRWMNRRDLTMADMLGQRLPKSRLREGRQQISRERNARRKHTRAYYGAKGCQEMLAPKVAPLPTVEEVYKAQFDRMYQSSSLPALPSTPAPAKAQATLPQPPKNSRSRPPLCAASLGLAASASAAALNSTSRSAAAKFGATARSSHSRAGSQRSSRELLFFNDSNLTHCPPTPSYRSSMSGGSSAIWLEVEKAVQAEVAKVVKPLQEQLICATEARQRAEEALQRS</sequence>
<dbReference type="EMBL" id="CAJNNW010011874">
    <property type="protein sequence ID" value="CAE8653713.1"/>
    <property type="molecule type" value="Genomic_DNA"/>
</dbReference>
<evidence type="ECO:0000313" key="2">
    <source>
        <dbReference type="EMBL" id="CAE8653713.1"/>
    </source>
</evidence>
<comment type="caution">
    <text evidence="2">The sequence shown here is derived from an EMBL/GenBank/DDBJ whole genome shotgun (WGS) entry which is preliminary data.</text>
</comment>
<proteinExistence type="predicted"/>
<evidence type="ECO:0000256" key="1">
    <source>
        <dbReference type="SAM" id="MobiDB-lite"/>
    </source>
</evidence>
<organism evidence="2 3">
    <name type="scientific">Polarella glacialis</name>
    <name type="common">Dinoflagellate</name>
    <dbReference type="NCBI Taxonomy" id="89957"/>
    <lineage>
        <taxon>Eukaryota</taxon>
        <taxon>Sar</taxon>
        <taxon>Alveolata</taxon>
        <taxon>Dinophyceae</taxon>
        <taxon>Suessiales</taxon>
        <taxon>Suessiaceae</taxon>
        <taxon>Polarella</taxon>
    </lineage>
</organism>
<gene>
    <name evidence="2" type="ORF">PGLA2088_LOCUS10572</name>
</gene>
<evidence type="ECO:0000313" key="3">
    <source>
        <dbReference type="Proteomes" id="UP000626109"/>
    </source>
</evidence>
<protein>
    <submittedName>
        <fullName evidence="2">Uncharacterized protein</fullName>
    </submittedName>
</protein>
<accession>A0A813IPP4</accession>
<feature type="region of interest" description="Disordered" evidence="1">
    <location>
        <begin position="642"/>
        <end position="672"/>
    </location>
</feature>